<dbReference type="EMBL" id="BTGB01000009">
    <property type="protein sequence ID" value="GMM48817.1"/>
    <property type="molecule type" value="Genomic_DNA"/>
</dbReference>
<dbReference type="Proteomes" id="UP001378960">
    <property type="component" value="Unassembled WGS sequence"/>
</dbReference>
<gene>
    <name evidence="1" type="ORF">DAPK24_054150</name>
</gene>
<protein>
    <submittedName>
        <fullName evidence="1">Uncharacterized protein</fullName>
    </submittedName>
</protein>
<keyword evidence="2" id="KW-1185">Reference proteome</keyword>
<evidence type="ECO:0000313" key="2">
    <source>
        <dbReference type="Proteomes" id="UP001378960"/>
    </source>
</evidence>
<dbReference type="AlphaFoldDB" id="A0AAV5RCY4"/>
<sequence>MIKIAIVKKEIIPNIINHKRNISLSSLKLNKGTNNNILNILNIKGQNIDNEIHLRINELEKINYKQENNIQEINERLKYIQNNIGVYKNTQEDELNRRLINMPIGKIYEILNKKTNEEELMIILSHLSFRKGLTSLIFSKILMKLGINNVRKIHEKINLNANYIISDWENNLKSRIICGLALSARYKMLKDYDNVKLILKSEFNEIWIKNHLILNNIDFQNLINITNGMIIDGYLITRIIETNNVNLIYLYWEKNSNNGIIREWLENNGNKCKLNKYQEFIFNIFNECEIEIRSKIVYLSKKFKLGLLNENQINKEKFLIFSEVMINEMEDERVNRIFNEFKGKIENDNVKDEEIVIHHNDSKIGVL</sequence>
<reference evidence="1 2" key="1">
    <citation type="journal article" date="2023" name="Elife">
        <title>Identification of key yeast species and microbe-microbe interactions impacting larval growth of Drosophila in the wild.</title>
        <authorList>
            <person name="Mure A."/>
            <person name="Sugiura Y."/>
            <person name="Maeda R."/>
            <person name="Honda K."/>
            <person name="Sakurai N."/>
            <person name="Takahashi Y."/>
            <person name="Watada M."/>
            <person name="Katoh T."/>
            <person name="Gotoh A."/>
            <person name="Gotoh Y."/>
            <person name="Taniguchi I."/>
            <person name="Nakamura K."/>
            <person name="Hayashi T."/>
            <person name="Katayama T."/>
            <person name="Uemura T."/>
            <person name="Hattori Y."/>
        </authorList>
    </citation>
    <scope>NUCLEOTIDE SEQUENCE [LARGE SCALE GENOMIC DNA]</scope>
    <source>
        <strain evidence="1 2">PK-24</strain>
    </source>
</reference>
<accession>A0AAV5RCY4</accession>
<comment type="caution">
    <text evidence="1">The sequence shown here is derived from an EMBL/GenBank/DDBJ whole genome shotgun (WGS) entry which is preliminary data.</text>
</comment>
<organism evidence="1 2">
    <name type="scientific">Pichia kluyveri</name>
    <name type="common">Yeast</name>
    <dbReference type="NCBI Taxonomy" id="36015"/>
    <lineage>
        <taxon>Eukaryota</taxon>
        <taxon>Fungi</taxon>
        <taxon>Dikarya</taxon>
        <taxon>Ascomycota</taxon>
        <taxon>Saccharomycotina</taxon>
        <taxon>Pichiomycetes</taxon>
        <taxon>Pichiales</taxon>
        <taxon>Pichiaceae</taxon>
        <taxon>Pichia</taxon>
    </lineage>
</organism>
<proteinExistence type="predicted"/>
<name>A0AAV5RCY4_PICKL</name>
<evidence type="ECO:0000313" key="1">
    <source>
        <dbReference type="EMBL" id="GMM48817.1"/>
    </source>
</evidence>